<reference evidence="1 2" key="1">
    <citation type="submission" date="2019-07" db="EMBL/GenBank/DDBJ databases">
        <title>Genomic Encyclopedia of Archaeal and Bacterial Type Strains, Phase II (KMG-II): from individual species to whole genera.</title>
        <authorList>
            <person name="Goeker M."/>
        </authorList>
    </citation>
    <scope>NUCLEOTIDE SEQUENCE [LARGE SCALE GENOMIC DNA]</scope>
    <source>
        <strain evidence="1 2">ATCC BAA-1139</strain>
    </source>
</reference>
<sequence length="108" mass="11640">MLFAVGTVCYHQIINQSSWGESVTLEGGYAPGFTVRTGASRGIGALIITCGTLVAEEAYEAAVSFEKLLQHLHLIPHPLQVPDNILDMIVPPGLQLHQYLGLADGERL</sequence>
<organism evidence="1 2">
    <name type="scientific">Geobacter argillaceus</name>
    <dbReference type="NCBI Taxonomy" id="345631"/>
    <lineage>
        <taxon>Bacteria</taxon>
        <taxon>Pseudomonadati</taxon>
        <taxon>Thermodesulfobacteriota</taxon>
        <taxon>Desulfuromonadia</taxon>
        <taxon>Geobacterales</taxon>
        <taxon>Geobacteraceae</taxon>
        <taxon>Geobacter</taxon>
    </lineage>
</organism>
<proteinExistence type="predicted"/>
<protein>
    <submittedName>
        <fullName evidence="1">Uncharacterized protein</fullName>
    </submittedName>
</protein>
<comment type="caution">
    <text evidence="1">The sequence shown here is derived from an EMBL/GenBank/DDBJ whole genome shotgun (WGS) entry which is preliminary data.</text>
</comment>
<dbReference type="Proteomes" id="UP000319449">
    <property type="component" value="Unassembled WGS sequence"/>
</dbReference>
<dbReference type="AlphaFoldDB" id="A0A562WSD0"/>
<evidence type="ECO:0000313" key="2">
    <source>
        <dbReference type="Proteomes" id="UP000319449"/>
    </source>
</evidence>
<gene>
    <name evidence="1" type="ORF">JN12_00169</name>
</gene>
<name>A0A562WSD0_9BACT</name>
<dbReference type="EMBL" id="VLLN01000001">
    <property type="protein sequence ID" value="TWJ33495.1"/>
    <property type="molecule type" value="Genomic_DNA"/>
</dbReference>
<evidence type="ECO:0000313" key="1">
    <source>
        <dbReference type="EMBL" id="TWJ33495.1"/>
    </source>
</evidence>
<accession>A0A562WSD0</accession>
<keyword evidence="2" id="KW-1185">Reference proteome</keyword>